<sequence>MVGGGGRSRRRGRAPAALLSSAAANRTDHSLSCWYCDYKIYACNDMIFNLGSKHARYTRAWFSIGVYFSLVALVGISLLLLWDSIGAFHVRGGSISAWLPNLLASSFSVSIMDTLIIIASTILSIAFHEFGHAVAAASEGVQMEYVAIFIAGLFPGALVALNYDLLENLPLFSVLRIYCAGIWHNVMLCAACLLMALLLPVVLYPLYMSGDGLTVMGVPQVSPLSGYLSVHDVILSVDGLNIRGTDDWMKMLDQGTIEKISSREFLGGSQSYGATTSGKGYCVPNSWLDASKNLWQINDKLACPDELIVFGKFTCNSSTTFSETDRGSEKKEAESKYCLIAKDIVKLKKCGNGWWGTKDDESNCTCLEDEYCLVPVLAPGFSWIEISYARPYSLECLKQEGNLSSPHATNNNNGPSPCAETFVYVGDLSSAPRSVKLSPYRPRWALFLFIADVPYFLENSLSCLLHVSAALAAVNCLPVIFLDGDAILETTLRYVAWFTRRQQRVIIKLCRLLWTSLSIIMFSRSRTDGAALLNAQSFRCFQIIQGINSAAEASPFCMALGVACLATAHHLESEVSFVGGAHVMRIAARSSCQICRVKGQPMMRCWIVSGS</sequence>
<dbReference type="EnsemblPlants" id="AVESA.00010b.r2.3CG0494120.1">
    <property type="protein sequence ID" value="AVESA.00010b.r2.3CG0494120.1.CDS"/>
    <property type="gene ID" value="AVESA.00010b.r2.3CG0494120"/>
</dbReference>
<keyword evidence="2" id="KW-1185">Reference proteome</keyword>
<reference evidence="1" key="2">
    <citation type="submission" date="2025-09" db="UniProtKB">
        <authorList>
            <consortium name="EnsemblPlants"/>
        </authorList>
    </citation>
    <scope>IDENTIFICATION</scope>
</reference>
<evidence type="ECO:0000313" key="1">
    <source>
        <dbReference type="EnsemblPlants" id="AVESA.00010b.r2.3CG0494120.1.CDS"/>
    </source>
</evidence>
<proteinExistence type="predicted"/>
<evidence type="ECO:0000313" key="2">
    <source>
        <dbReference type="Proteomes" id="UP001732700"/>
    </source>
</evidence>
<reference evidence="1" key="1">
    <citation type="submission" date="2021-05" db="EMBL/GenBank/DDBJ databases">
        <authorList>
            <person name="Scholz U."/>
            <person name="Mascher M."/>
            <person name="Fiebig A."/>
        </authorList>
    </citation>
    <scope>NUCLEOTIDE SEQUENCE [LARGE SCALE GENOMIC DNA]</scope>
</reference>
<accession>A0ACD5VPY9</accession>
<name>A0ACD5VPY9_AVESA</name>
<protein>
    <submittedName>
        <fullName evidence="1">Uncharacterized protein</fullName>
    </submittedName>
</protein>
<dbReference type="Proteomes" id="UP001732700">
    <property type="component" value="Chromosome 3C"/>
</dbReference>
<organism evidence="1 2">
    <name type="scientific">Avena sativa</name>
    <name type="common">Oat</name>
    <dbReference type="NCBI Taxonomy" id="4498"/>
    <lineage>
        <taxon>Eukaryota</taxon>
        <taxon>Viridiplantae</taxon>
        <taxon>Streptophyta</taxon>
        <taxon>Embryophyta</taxon>
        <taxon>Tracheophyta</taxon>
        <taxon>Spermatophyta</taxon>
        <taxon>Magnoliopsida</taxon>
        <taxon>Liliopsida</taxon>
        <taxon>Poales</taxon>
        <taxon>Poaceae</taxon>
        <taxon>BOP clade</taxon>
        <taxon>Pooideae</taxon>
        <taxon>Poodae</taxon>
        <taxon>Poeae</taxon>
        <taxon>Poeae Chloroplast Group 1 (Aveneae type)</taxon>
        <taxon>Aveninae</taxon>
        <taxon>Avena</taxon>
    </lineage>
</organism>